<evidence type="ECO:0000313" key="7">
    <source>
        <dbReference type="EMBL" id="MBB1261251.1"/>
    </source>
</evidence>
<reference evidence="8" key="1">
    <citation type="submission" date="2020-05" db="EMBL/GenBank/DDBJ databases">
        <title>Classification of alakaliphilic streptomycetes isolated from an alkaline soil next to Lonar Crater, India and a proposal for the recognition of Streptomyces alkaliterrae sp. nov.</title>
        <authorList>
            <person name="Golinska P."/>
        </authorList>
    </citation>
    <scope>NUCLEOTIDE SEQUENCE [LARGE SCALE GENOMIC DNA]</scope>
    <source>
        <strain evidence="8">OF8</strain>
    </source>
</reference>
<dbReference type="InterPro" id="IPR051313">
    <property type="entry name" value="Bact_iron-sidero_bind"/>
</dbReference>
<sequence>MPPATLTLPSRRAVLSTTGALGLGALLTACGGERRDGGGAGGGRWSFTDDRGREAKADHRPERVVAFTGAAATLHDLGVDRRLVGVFGETKQANGQADPGAGDLDVDSVEIVGNAWGEFNVEKYAGLRPDLLVTHMFDKGALWYVPDESREKILRVAPSVAITTGRVPITEPIERYAELAGALGADLKAEKVTRAKARFEKAAENLRRTARGSGIRVMAASGAPDTFYVSSPKVNSDLIYFRQLGVDLVQPDDVEQGGYFESLSWENADKYQADLIILDNRTASLQPKDLKSKPGWRNLPAVRAGQVVEWDAVPRFSWAGFAPTLEALSRAIGDAKKVA</sequence>
<evidence type="ECO:0000259" key="6">
    <source>
        <dbReference type="PROSITE" id="PS50983"/>
    </source>
</evidence>
<protein>
    <submittedName>
        <fullName evidence="7">ABC transporter substrate-binding protein</fullName>
    </submittedName>
</protein>
<accession>A0A7W3ZUS6</accession>
<dbReference type="Proteomes" id="UP000517765">
    <property type="component" value="Unassembled WGS sequence"/>
</dbReference>
<dbReference type="InterPro" id="IPR002491">
    <property type="entry name" value="ABC_transptr_periplasmic_BD"/>
</dbReference>
<comment type="subcellular location">
    <subcellularLocation>
        <location evidence="1">Cell envelope</location>
    </subcellularLocation>
</comment>
<dbReference type="SUPFAM" id="SSF53807">
    <property type="entry name" value="Helical backbone' metal receptor"/>
    <property type="match status" value="1"/>
</dbReference>
<dbReference type="GO" id="GO:0030288">
    <property type="term" value="C:outer membrane-bounded periplasmic space"/>
    <property type="evidence" value="ECO:0007669"/>
    <property type="project" value="TreeGrafter"/>
</dbReference>
<comment type="caution">
    <text evidence="7">The sequence shown here is derived from an EMBL/GenBank/DDBJ whole genome shotgun (WGS) entry which is preliminary data.</text>
</comment>
<comment type="similarity">
    <text evidence="2">Belongs to the bacterial solute-binding protein 8 family.</text>
</comment>
<dbReference type="GO" id="GO:1901678">
    <property type="term" value="P:iron coordination entity transport"/>
    <property type="evidence" value="ECO:0007669"/>
    <property type="project" value="UniProtKB-ARBA"/>
</dbReference>
<evidence type="ECO:0000256" key="5">
    <source>
        <dbReference type="SAM" id="MobiDB-lite"/>
    </source>
</evidence>
<evidence type="ECO:0000256" key="4">
    <source>
        <dbReference type="ARBA" id="ARBA00022729"/>
    </source>
</evidence>
<dbReference type="Gene3D" id="3.40.50.1980">
    <property type="entry name" value="Nitrogenase molybdenum iron protein domain"/>
    <property type="match status" value="2"/>
</dbReference>
<name>A0A7W3ZUS6_9ACTN</name>
<feature type="domain" description="Fe/B12 periplasmic-binding" evidence="6">
    <location>
        <begin position="62"/>
        <end position="339"/>
    </location>
</feature>
<evidence type="ECO:0000256" key="3">
    <source>
        <dbReference type="ARBA" id="ARBA00022448"/>
    </source>
</evidence>
<dbReference type="EMBL" id="JABJXA010000156">
    <property type="protein sequence ID" value="MBB1261251.1"/>
    <property type="molecule type" value="Genomic_DNA"/>
</dbReference>
<keyword evidence="4" id="KW-0732">Signal</keyword>
<proteinExistence type="inferred from homology"/>
<evidence type="ECO:0000313" key="8">
    <source>
        <dbReference type="Proteomes" id="UP000517765"/>
    </source>
</evidence>
<dbReference type="RefSeq" id="WP_181356471.1">
    <property type="nucleotide sequence ID" value="NZ_JABJXA010000156.1"/>
</dbReference>
<evidence type="ECO:0000256" key="2">
    <source>
        <dbReference type="ARBA" id="ARBA00008814"/>
    </source>
</evidence>
<feature type="compositionally biased region" description="Basic and acidic residues" evidence="5">
    <location>
        <begin position="47"/>
        <end position="57"/>
    </location>
</feature>
<keyword evidence="3" id="KW-0813">Transport</keyword>
<gene>
    <name evidence="7" type="ORF">H3147_20865</name>
</gene>
<dbReference type="PANTHER" id="PTHR30532:SF24">
    <property type="entry name" value="FERRIC ENTEROBACTIN-BINDING PERIPLASMIC PROTEIN FEPB"/>
    <property type="match status" value="1"/>
</dbReference>
<dbReference type="PROSITE" id="PS50983">
    <property type="entry name" value="FE_B12_PBP"/>
    <property type="match status" value="1"/>
</dbReference>
<feature type="region of interest" description="Disordered" evidence="5">
    <location>
        <begin position="36"/>
        <end position="57"/>
    </location>
</feature>
<evidence type="ECO:0000256" key="1">
    <source>
        <dbReference type="ARBA" id="ARBA00004196"/>
    </source>
</evidence>
<dbReference type="AlphaFoldDB" id="A0A7W3ZUS6"/>
<organism evidence="7 8">
    <name type="scientific">Streptomyces alkaliterrae</name>
    <dbReference type="NCBI Taxonomy" id="2213162"/>
    <lineage>
        <taxon>Bacteria</taxon>
        <taxon>Bacillati</taxon>
        <taxon>Actinomycetota</taxon>
        <taxon>Actinomycetes</taxon>
        <taxon>Kitasatosporales</taxon>
        <taxon>Streptomycetaceae</taxon>
        <taxon>Streptomyces</taxon>
    </lineage>
</organism>
<dbReference type="PANTHER" id="PTHR30532">
    <property type="entry name" value="IRON III DICITRATE-BINDING PERIPLASMIC PROTEIN"/>
    <property type="match status" value="1"/>
</dbReference>
<dbReference type="Pfam" id="PF01497">
    <property type="entry name" value="Peripla_BP_2"/>
    <property type="match status" value="1"/>
</dbReference>